<reference evidence="2" key="2">
    <citation type="submission" date="2023-05" db="EMBL/GenBank/DDBJ databases">
        <authorList>
            <person name="Fouks B."/>
        </authorList>
    </citation>
    <scope>NUCLEOTIDE SEQUENCE</scope>
    <source>
        <strain evidence="2">Stay&amp;Tobe</strain>
        <tissue evidence="2">Testes</tissue>
    </source>
</reference>
<evidence type="ECO:0000313" key="3">
    <source>
        <dbReference type="Proteomes" id="UP001233999"/>
    </source>
</evidence>
<name>A0AAD8E2V6_DIPPU</name>
<comment type="caution">
    <text evidence="2">The sequence shown here is derived from an EMBL/GenBank/DDBJ whole genome shotgun (WGS) entry which is preliminary data.</text>
</comment>
<feature type="non-terminal residue" evidence="2">
    <location>
        <position position="1"/>
    </location>
</feature>
<keyword evidence="3" id="KW-1185">Reference proteome</keyword>
<dbReference type="Proteomes" id="UP001233999">
    <property type="component" value="Unassembled WGS sequence"/>
</dbReference>
<feature type="non-terminal residue" evidence="2">
    <location>
        <position position="129"/>
    </location>
</feature>
<sequence>CPIHSMLQMKIMEEVLLLRILGEVGREKEDAYFQNKYEVNTDKLSNITKTMTFMHDQLSSVASVGTKEGPQDTFDPNVSKKLEGRPQCEKPQPQEDSTYAGYHLAYEVKKLIIILFFKWAALVAVESMC</sequence>
<accession>A0AAD8E2V6</accession>
<protein>
    <submittedName>
        <fullName evidence="2">Uncharacterized protein</fullName>
    </submittedName>
</protein>
<dbReference type="AlphaFoldDB" id="A0AAD8E2V6"/>
<evidence type="ECO:0000256" key="1">
    <source>
        <dbReference type="SAM" id="MobiDB-lite"/>
    </source>
</evidence>
<gene>
    <name evidence="2" type="ORF">L9F63_008345</name>
</gene>
<feature type="compositionally biased region" description="Basic and acidic residues" evidence="1">
    <location>
        <begin position="78"/>
        <end position="88"/>
    </location>
</feature>
<proteinExistence type="predicted"/>
<reference evidence="2" key="1">
    <citation type="journal article" date="2023" name="IScience">
        <title>Live-bearing cockroach genome reveals convergent evolutionary mechanisms linked to viviparity in insects and beyond.</title>
        <authorList>
            <person name="Fouks B."/>
            <person name="Harrison M.C."/>
            <person name="Mikhailova A.A."/>
            <person name="Marchal E."/>
            <person name="English S."/>
            <person name="Carruthers M."/>
            <person name="Jennings E.C."/>
            <person name="Chiamaka E.L."/>
            <person name="Frigard R.A."/>
            <person name="Pippel M."/>
            <person name="Attardo G.M."/>
            <person name="Benoit J.B."/>
            <person name="Bornberg-Bauer E."/>
            <person name="Tobe S.S."/>
        </authorList>
    </citation>
    <scope>NUCLEOTIDE SEQUENCE</scope>
    <source>
        <strain evidence="2">Stay&amp;Tobe</strain>
    </source>
</reference>
<evidence type="ECO:0000313" key="2">
    <source>
        <dbReference type="EMBL" id="KAJ9574482.1"/>
    </source>
</evidence>
<dbReference type="EMBL" id="JASPKZ010010285">
    <property type="protein sequence ID" value="KAJ9574482.1"/>
    <property type="molecule type" value="Genomic_DNA"/>
</dbReference>
<organism evidence="2 3">
    <name type="scientific">Diploptera punctata</name>
    <name type="common">Pacific beetle cockroach</name>
    <dbReference type="NCBI Taxonomy" id="6984"/>
    <lineage>
        <taxon>Eukaryota</taxon>
        <taxon>Metazoa</taxon>
        <taxon>Ecdysozoa</taxon>
        <taxon>Arthropoda</taxon>
        <taxon>Hexapoda</taxon>
        <taxon>Insecta</taxon>
        <taxon>Pterygota</taxon>
        <taxon>Neoptera</taxon>
        <taxon>Polyneoptera</taxon>
        <taxon>Dictyoptera</taxon>
        <taxon>Blattodea</taxon>
        <taxon>Blaberoidea</taxon>
        <taxon>Blaberidae</taxon>
        <taxon>Diplopterinae</taxon>
        <taxon>Diploptera</taxon>
    </lineage>
</organism>
<feature type="region of interest" description="Disordered" evidence="1">
    <location>
        <begin position="63"/>
        <end position="96"/>
    </location>
</feature>